<dbReference type="GO" id="GO:0016887">
    <property type="term" value="F:ATP hydrolysis activity"/>
    <property type="evidence" value="ECO:0007669"/>
    <property type="project" value="TreeGrafter"/>
</dbReference>
<dbReference type="CDD" id="cd01129">
    <property type="entry name" value="PulE-GspE-like"/>
    <property type="match status" value="1"/>
</dbReference>
<dbReference type="GO" id="GO:0005886">
    <property type="term" value="C:plasma membrane"/>
    <property type="evidence" value="ECO:0007669"/>
    <property type="project" value="TreeGrafter"/>
</dbReference>
<protein>
    <submittedName>
        <fullName evidence="5">Type II secretion system protein</fullName>
    </submittedName>
</protein>
<dbReference type="PROSITE" id="PS00662">
    <property type="entry name" value="T2SP_E"/>
    <property type="match status" value="1"/>
</dbReference>
<dbReference type="GO" id="GO:0005524">
    <property type="term" value="F:ATP binding"/>
    <property type="evidence" value="ECO:0007669"/>
    <property type="project" value="UniProtKB-KW"/>
</dbReference>
<comment type="similarity">
    <text evidence="1">Belongs to the GSP E family.</text>
</comment>
<keyword evidence="3" id="KW-0067">ATP-binding</keyword>
<comment type="caution">
    <text evidence="5">The sequence shown here is derived from an EMBL/GenBank/DDBJ whole genome shotgun (WGS) entry which is preliminary data.</text>
</comment>
<sequence length="572" mass="62912">MNPMSSSERLPLGQFLLERGLINAADLERALASQQMAGLRLGRLLVRLGAISEDNLLPALAEHLGLSLLGEAELQAESANILRTVEMLGIPRPWFAERGLVVFEAADGALHCAARYPQDSFLQEVMSAQAQGHQLVWHLMRSRDEEWLAKLLAPQSDDGIGGDETAHLRELAEEAPVIELVNTVFAQAADENASDIHIEPEEHEFFVRLRVDGVLQTRATLPSERFAAVASRIKLIAGLDIAERRLPQDGRITLRVSGVDLDVRVSVVPGVHGESVVMRLLPKNQAEFRLDRLGLEPDHLKLFLRWAREPNGIILVTGPTGSGKSTTLYAVLSEVNDRQSKIITVEDPVEYRMRGVTQIQTQAEIGYTFGRALRAILRQDPDIIMIGEIRDLETAEIAVQSALTGHTVFSTLHTNDALSAFTRLVDMGVEPFLVASSVRAVQAQRLVRRLCPHCAKPAEMPGGIAPLLDDLRERAPGLFENAPNWRVAGGCEHCQHTGYRGRLGIYEMVDVSPDIQTAIMQRQPAHHLAALARAQGYRTLREDGLVKAWQGLTSVEEVLRVTGTSDAVAEEA</sequence>
<evidence type="ECO:0000256" key="3">
    <source>
        <dbReference type="ARBA" id="ARBA00022840"/>
    </source>
</evidence>
<dbReference type="AlphaFoldDB" id="A0A2W5D650"/>
<dbReference type="Gene3D" id="1.10.40.70">
    <property type="match status" value="1"/>
</dbReference>
<reference evidence="5 6" key="1">
    <citation type="submission" date="2017-08" db="EMBL/GenBank/DDBJ databases">
        <title>Infants hospitalized years apart are colonized by the same room-sourced microbial strains.</title>
        <authorList>
            <person name="Brooks B."/>
            <person name="Olm M.R."/>
            <person name="Firek B.A."/>
            <person name="Baker R."/>
            <person name="Thomas B.C."/>
            <person name="Morowitz M.J."/>
            <person name="Banfield J.F."/>
        </authorList>
    </citation>
    <scope>NUCLEOTIDE SEQUENCE [LARGE SCALE GENOMIC DNA]</scope>
    <source>
        <strain evidence="5">S2_012_000_R2_81</strain>
    </source>
</reference>
<dbReference type="FunFam" id="3.40.50.300:FF:000398">
    <property type="entry name" value="Type IV pilus assembly ATPase PilB"/>
    <property type="match status" value="1"/>
</dbReference>
<dbReference type="SUPFAM" id="SSF160246">
    <property type="entry name" value="EspE N-terminal domain-like"/>
    <property type="match status" value="1"/>
</dbReference>
<feature type="domain" description="Bacterial type II secretion system protein E" evidence="4">
    <location>
        <begin position="377"/>
        <end position="391"/>
    </location>
</feature>
<dbReference type="InterPro" id="IPR027417">
    <property type="entry name" value="P-loop_NTPase"/>
</dbReference>
<evidence type="ECO:0000256" key="2">
    <source>
        <dbReference type="ARBA" id="ARBA00022741"/>
    </source>
</evidence>
<dbReference type="Gene3D" id="3.40.50.300">
    <property type="entry name" value="P-loop containing nucleotide triphosphate hydrolases"/>
    <property type="match status" value="1"/>
</dbReference>
<dbReference type="InterPro" id="IPR003593">
    <property type="entry name" value="AAA+_ATPase"/>
</dbReference>
<dbReference type="FunFam" id="3.30.450.90:FF:000001">
    <property type="entry name" value="Type II secretion system ATPase GspE"/>
    <property type="match status" value="1"/>
</dbReference>
<dbReference type="Pfam" id="PF00437">
    <property type="entry name" value="T2SSE"/>
    <property type="match status" value="1"/>
</dbReference>
<dbReference type="SMART" id="SM00382">
    <property type="entry name" value="AAA"/>
    <property type="match status" value="1"/>
</dbReference>
<evidence type="ECO:0000259" key="4">
    <source>
        <dbReference type="PROSITE" id="PS00662"/>
    </source>
</evidence>
<dbReference type="EMBL" id="QFOD01000032">
    <property type="protein sequence ID" value="PZP27291.1"/>
    <property type="molecule type" value="Genomic_DNA"/>
</dbReference>
<gene>
    <name evidence="5" type="ORF">DI603_22250</name>
</gene>
<dbReference type="SUPFAM" id="SSF52540">
    <property type="entry name" value="P-loop containing nucleoside triphosphate hydrolases"/>
    <property type="match status" value="1"/>
</dbReference>
<keyword evidence="2" id="KW-0547">Nucleotide-binding</keyword>
<evidence type="ECO:0000313" key="6">
    <source>
        <dbReference type="Proteomes" id="UP000249633"/>
    </source>
</evidence>
<dbReference type="InterPro" id="IPR001482">
    <property type="entry name" value="T2SS/T4SS_dom"/>
</dbReference>
<evidence type="ECO:0000256" key="1">
    <source>
        <dbReference type="ARBA" id="ARBA00006611"/>
    </source>
</evidence>
<evidence type="ECO:0000313" key="5">
    <source>
        <dbReference type="EMBL" id="PZP27291.1"/>
    </source>
</evidence>
<proteinExistence type="inferred from homology"/>
<name>A0A2W5D650_9BURK</name>
<dbReference type="PANTHER" id="PTHR30258:SF2">
    <property type="entry name" value="COMG OPERON PROTEIN 1"/>
    <property type="match status" value="1"/>
</dbReference>
<dbReference type="PANTHER" id="PTHR30258">
    <property type="entry name" value="TYPE II SECRETION SYSTEM PROTEIN GSPE-RELATED"/>
    <property type="match status" value="1"/>
</dbReference>
<dbReference type="Gene3D" id="3.30.450.90">
    <property type="match status" value="1"/>
</dbReference>
<dbReference type="InterPro" id="IPR037257">
    <property type="entry name" value="T2SS_E_N_sf"/>
</dbReference>
<organism evidence="5 6">
    <name type="scientific">Roseateles depolymerans</name>
    <dbReference type="NCBI Taxonomy" id="76731"/>
    <lineage>
        <taxon>Bacteria</taxon>
        <taxon>Pseudomonadati</taxon>
        <taxon>Pseudomonadota</taxon>
        <taxon>Betaproteobacteria</taxon>
        <taxon>Burkholderiales</taxon>
        <taxon>Sphaerotilaceae</taxon>
        <taxon>Roseateles</taxon>
    </lineage>
</organism>
<accession>A0A2W5D650</accession>
<dbReference type="Proteomes" id="UP000249633">
    <property type="component" value="Unassembled WGS sequence"/>
</dbReference>